<keyword evidence="2" id="KW-1185">Reference proteome</keyword>
<dbReference type="InterPro" id="IPR043519">
    <property type="entry name" value="NT_sf"/>
</dbReference>
<dbReference type="InterPro" id="IPR007344">
    <property type="entry name" value="GrpB/CoaE"/>
</dbReference>
<dbReference type="Proteomes" id="UP000225740">
    <property type="component" value="Unassembled WGS sequence"/>
</dbReference>
<evidence type="ECO:0000313" key="1">
    <source>
        <dbReference type="EMBL" id="PHQ31865.1"/>
    </source>
</evidence>
<dbReference type="PANTHER" id="PTHR34822:SF1">
    <property type="entry name" value="GRPB FAMILY PROTEIN"/>
    <property type="match status" value="1"/>
</dbReference>
<reference evidence="1 2" key="1">
    <citation type="submission" date="2017-06" db="EMBL/GenBank/DDBJ databases">
        <title>Description of Rhodopirellula bahusiensis sp. nov.</title>
        <authorList>
            <person name="Kizina J."/>
            <person name="Harder J."/>
        </authorList>
    </citation>
    <scope>NUCLEOTIDE SEQUENCE [LARGE SCALE GENOMIC DNA]</scope>
    <source>
        <strain evidence="1 2">SWK21</strain>
    </source>
</reference>
<dbReference type="AlphaFoldDB" id="A0A2G1VYP4"/>
<dbReference type="Gene3D" id="3.30.460.10">
    <property type="entry name" value="Beta Polymerase, domain 2"/>
    <property type="match status" value="1"/>
</dbReference>
<evidence type="ECO:0008006" key="3">
    <source>
        <dbReference type="Google" id="ProtNLM"/>
    </source>
</evidence>
<evidence type="ECO:0000313" key="2">
    <source>
        <dbReference type="Proteomes" id="UP000225740"/>
    </source>
</evidence>
<name>A0A2G1VYP4_9BACT</name>
<dbReference type="EMBL" id="NIZW01000037">
    <property type="protein sequence ID" value="PHQ31865.1"/>
    <property type="molecule type" value="Genomic_DNA"/>
</dbReference>
<protein>
    <recommendedName>
        <fullName evidence="3">GrpB family protein</fullName>
    </recommendedName>
</protein>
<accession>A0A2G1VYP4</accession>
<dbReference type="Pfam" id="PF04229">
    <property type="entry name" value="GrpB"/>
    <property type="match status" value="1"/>
</dbReference>
<dbReference type="GeneID" id="90611852"/>
<dbReference type="RefSeq" id="WP_099264027.1">
    <property type="nucleotide sequence ID" value="NZ_NIZW01000037.1"/>
</dbReference>
<sequence length="188" mass="21293">MTSPPFDLTPWEGFDSDGPVAVRLMHHDARWKQEFEQTRSSILQSCQGHVTQIDHVGSTAISGLIAQPIIDVVAIVADLSSLDAASLHIEGLNYRVVDSPDWLHHSLVLQKPRHGEPTHQVFLMVQGNPAHHRLMRMRDFLRNTPEVALEFESTKVEQWKRKNAAPDEYEQDKAIVFTQLEDQMPGSL</sequence>
<comment type="caution">
    <text evidence="1">The sequence shown here is derived from an EMBL/GenBank/DDBJ whole genome shotgun (WGS) entry which is preliminary data.</text>
</comment>
<gene>
    <name evidence="1" type="ORF">CEE69_28760</name>
</gene>
<proteinExistence type="predicted"/>
<dbReference type="SUPFAM" id="SSF81301">
    <property type="entry name" value="Nucleotidyltransferase"/>
    <property type="match status" value="1"/>
</dbReference>
<dbReference type="OrthoDB" id="9799092at2"/>
<organism evidence="1 2">
    <name type="scientific">Rhodopirellula bahusiensis</name>
    <dbReference type="NCBI Taxonomy" id="2014065"/>
    <lineage>
        <taxon>Bacteria</taxon>
        <taxon>Pseudomonadati</taxon>
        <taxon>Planctomycetota</taxon>
        <taxon>Planctomycetia</taxon>
        <taxon>Pirellulales</taxon>
        <taxon>Pirellulaceae</taxon>
        <taxon>Rhodopirellula</taxon>
    </lineage>
</organism>
<dbReference type="PANTHER" id="PTHR34822">
    <property type="entry name" value="GRPB DOMAIN PROTEIN (AFU_ORTHOLOGUE AFUA_1G01530)"/>
    <property type="match status" value="1"/>
</dbReference>